<evidence type="ECO:0000313" key="1">
    <source>
        <dbReference type="EMBL" id="OMO69714.1"/>
    </source>
</evidence>
<dbReference type="Proteomes" id="UP000187203">
    <property type="component" value="Unassembled WGS sequence"/>
</dbReference>
<dbReference type="AlphaFoldDB" id="A0A1R3HHC8"/>
<dbReference type="EMBL" id="AWUE01020168">
    <property type="protein sequence ID" value="OMO69714.1"/>
    <property type="molecule type" value="Genomic_DNA"/>
</dbReference>
<comment type="caution">
    <text evidence="1">The sequence shown here is derived from an EMBL/GenBank/DDBJ whole genome shotgun (WGS) entry which is preliminary data.</text>
</comment>
<accession>A0A1R3HHC8</accession>
<reference evidence="2" key="1">
    <citation type="submission" date="2013-09" db="EMBL/GenBank/DDBJ databases">
        <title>Corchorus olitorius genome sequencing.</title>
        <authorList>
            <person name="Alam M."/>
            <person name="Haque M.S."/>
            <person name="Islam M.S."/>
            <person name="Emdad E.M."/>
            <person name="Islam M.M."/>
            <person name="Ahmed B."/>
            <person name="Halim A."/>
            <person name="Hossen Q.M.M."/>
            <person name="Hossain M.Z."/>
            <person name="Ahmed R."/>
            <person name="Khan M.M."/>
            <person name="Islam R."/>
            <person name="Rashid M.M."/>
            <person name="Khan S.A."/>
            <person name="Rahman M.S."/>
            <person name="Alam M."/>
            <person name="Yahiya A.S."/>
            <person name="Khan M.S."/>
            <person name="Azam M.S."/>
            <person name="Haque T."/>
            <person name="Lashkar M.Z.H."/>
            <person name="Akhand A.I."/>
            <person name="Morshed G."/>
            <person name="Roy S."/>
            <person name="Uddin K.S."/>
            <person name="Rabeya T."/>
            <person name="Hossain A.S."/>
            <person name="Chowdhury A."/>
            <person name="Snigdha A.R."/>
            <person name="Mortoza M.S."/>
            <person name="Matin S.A."/>
            <person name="Hoque S.M.E."/>
            <person name="Islam M.K."/>
            <person name="Roy D.K."/>
            <person name="Haider R."/>
            <person name="Moosa M.M."/>
            <person name="Elias S.M."/>
            <person name="Hasan A.M."/>
            <person name="Jahan S."/>
            <person name="Shafiuddin M."/>
            <person name="Mahmood N."/>
            <person name="Shommy N.S."/>
        </authorList>
    </citation>
    <scope>NUCLEOTIDE SEQUENCE [LARGE SCALE GENOMIC DNA]</scope>
    <source>
        <strain evidence="2">cv. O-4</strain>
    </source>
</reference>
<sequence>MASDARLIPLAVQTHCVMPLRTEQASAPLEVSDMEENCLIQGDPSCPIGPKHHS</sequence>
<organism evidence="1 2">
    <name type="scientific">Corchorus olitorius</name>
    <dbReference type="NCBI Taxonomy" id="93759"/>
    <lineage>
        <taxon>Eukaryota</taxon>
        <taxon>Viridiplantae</taxon>
        <taxon>Streptophyta</taxon>
        <taxon>Embryophyta</taxon>
        <taxon>Tracheophyta</taxon>
        <taxon>Spermatophyta</taxon>
        <taxon>Magnoliopsida</taxon>
        <taxon>eudicotyledons</taxon>
        <taxon>Gunneridae</taxon>
        <taxon>Pentapetalae</taxon>
        <taxon>rosids</taxon>
        <taxon>malvids</taxon>
        <taxon>Malvales</taxon>
        <taxon>Malvaceae</taxon>
        <taxon>Grewioideae</taxon>
        <taxon>Apeibeae</taxon>
        <taxon>Corchorus</taxon>
    </lineage>
</organism>
<proteinExistence type="predicted"/>
<gene>
    <name evidence="1" type="ORF">COLO4_28956</name>
</gene>
<evidence type="ECO:0000313" key="2">
    <source>
        <dbReference type="Proteomes" id="UP000187203"/>
    </source>
</evidence>
<name>A0A1R3HHC8_9ROSI</name>
<protein>
    <submittedName>
        <fullName evidence="1">Uncharacterized protein</fullName>
    </submittedName>
</protein>
<keyword evidence="2" id="KW-1185">Reference proteome</keyword>